<dbReference type="Gene3D" id="1.20.1720.10">
    <property type="entry name" value="Multidrug resistance protein D"/>
    <property type="match status" value="1"/>
</dbReference>
<dbReference type="InterPro" id="IPR011701">
    <property type="entry name" value="MFS"/>
</dbReference>
<evidence type="ECO:0000256" key="5">
    <source>
        <dbReference type="ARBA" id="ARBA00022692"/>
    </source>
</evidence>
<feature type="transmembrane region" description="Helical" evidence="8">
    <location>
        <begin position="398"/>
        <end position="420"/>
    </location>
</feature>
<comment type="caution">
    <text evidence="10">The sequence shown here is derived from an EMBL/GenBank/DDBJ whole genome shotgun (WGS) entry which is preliminary data.</text>
</comment>
<evidence type="ECO:0000256" key="1">
    <source>
        <dbReference type="ARBA" id="ARBA00004651"/>
    </source>
</evidence>
<dbReference type="PROSITE" id="PS50850">
    <property type="entry name" value="MFS"/>
    <property type="match status" value="1"/>
</dbReference>
<feature type="transmembrane region" description="Helical" evidence="8">
    <location>
        <begin position="310"/>
        <end position="330"/>
    </location>
</feature>
<dbReference type="GO" id="GO:0005886">
    <property type="term" value="C:plasma membrane"/>
    <property type="evidence" value="ECO:0007669"/>
    <property type="project" value="UniProtKB-SubCell"/>
</dbReference>
<dbReference type="GO" id="GO:0042910">
    <property type="term" value="F:xenobiotic transmembrane transporter activity"/>
    <property type="evidence" value="ECO:0007669"/>
    <property type="project" value="InterPro"/>
</dbReference>
<name>A0A916WW24_9HYPH</name>
<evidence type="ECO:0000256" key="7">
    <source>
        <dbReference type="ARBA" id="ARBA00023136"/>
    </source>
</evidence>
<feature type="transmembrane region" description="Helical" evidence="8">
    <location>
        <begin position="336"/>
        <end position="357"/>
    </location>
</feature>
<dbReference type="EMBL" id="BMFA01000001">
    <property type="protein sequence ID" value="GGB35093.1"/>
    <property type="molecule type" value="Genomic_DNA"/>
</dbReference>
<feature type="transmembrane region" description="Helical" evidence="8">
    <location>
        <begin position="369"/>
        <end position="392"/>
    </location>
</feature>
<dbReference type="PANTHER" id="PTHR23502:SF132">
    <property type="entry name" value="POLYAMINE TRANSPORTER 2-RELATED"/>
    <property type="match status" value="1"/>
</dbReference>
<dbReference type="Pfam" id="PF07690">
    <property type="entry name" value="MFS_1"/>
    <property type="match status" value="1"/>
</dbReference>
<feature type="domain" description="Major facilitator superfamily (MFS) profile" evidence="9">
    <location>
        <begin position="40"/>
        <end position="425"/>
    </location>
</feature>
<keyword evidence="7 8" id="KW-0472">Membrane</keyword>
<dbReference type="CDD" id="cd17320">
    <property type="entry name" value="MFS_MdfA_MDR_like"/>
    <property type="match status" value="1"/>
</dbReference>
<organism evidence="10 11">
    <name type="scientific">Roseibium aquae</name>
    <dbReference type="NCBI Taxonomy" id="1323746"/>
    <lineage>
        <taxon>Bacteria</taxon>
        <taxon>Pseudomonadati</taxon>
        <taxon>Pseudomonadota</taxon>
        <taxon>Alphaproteobacteria</taxon>
        <taxon>Hyphomicrobiales</taxon>
        <taxon>Stappiaceae</taxon>
        <taxon>Roseibium</taxon>
    </lineage>
</organism>
<protein>
    <recommendedName>
        <fullName evidence="8">Bcr/CflA family efflux transporter</fullName>
    </recommendedName>
</protein>
<feature type="transmembrane region" description="Helical" evidence="8">
    <location>
        <begin position="40"/>
        <end position="61"/>
    </location>
</feature>
<evidence type="ECO:0000256" key="6">
    <source>
        <dbReference type="ARBA" id="ARBA00022989"/>
    </source>
</evidence>
<dbReference type="InterPro" id="IPR004812">
    <property type="entry name" value="Efflux_drug-R_Bcr/CmlA"/>
</dbReference>
<evidence type="ECO:0000256" key="8">
    <source>
        <dbReference type="RuleBase" id="RU365088"/>
    </source>
</evidence>
<feature type="transmembrane region" description="Helical" evidence="8">
    <location>
        <begin position="81"/>
        <end position="99"/>
    </location>
</feature>
<feature type="transmembrane region" description="Helical" evidence="8">
    <location>
        <begin position="276"/>
        <end position="298"/>
    </location>
</feature>
<reference evidence="10" key="1">
    <citation type="journal article" date="2014" name="Int. J. Syst. Evol. Microbiol.">
        <title>Complete genome sequence of Corynebacterium casei LMG S-19264T (=DSM 44701T), isolated from a smear-ripened cheese.</title>
        <authorList>
            <consortium name="US DOE Joint Genome Institute (JGI-PGF)"/>
            <person name="Walter F."/>
            <person name="Albersmeier A."/>
            <person name="Kalinowski J."/>
            <person name="Ruckert C."/>
        </authorList>
    </citation>
    <scope>NUCLEOTIDE SEQUENCE</scope>
    <source>
        <strain evidence="10">CGMCC 1.12426</strain>
    </source>
</reference>
<keyword evidence="3 8" id="KW-0813">Transport</keyword>
<keyword evidence="5 8" id="KW-0812">Transmembrane</keyword>
<keyword evidence="4" id="KW-1003">Cell membrane</keyword>
<comment type="subcellular location">
    <subcellularLocation>
        <location evidence="8">Cell inner membrane</location>
        <topology evidence="8">Multi-pass membrane protein</topology>
    </subcellularLocation>
    <subcellularLocation>
        <location evidence="1">Cell membrane</location>
        <topology evidence="1">Multi-pass membrane protein</topology>
    </subcellularLocation>
</comment>
<dbReference type="InterPro" id="IPR020846">
    <property type="entry name" value="MFS_dom"/>
</dbReference>
<sequence>MRTNTDINPDRTDVMSQVEPPAPKASIAASAHKGMPFAEFVILIAGLMALNALAMDIMLPALPDIGAALNIVHENDRQEVLVAYLLGFGGAQLLFGPISDSLGRRTVLLGGLFIYALASIGCLFSDTLNQLLLARFIQGVGCAATRVVAVSIVRDCYSGRKMGKVMSLVMMIFMAVPIVAPAIGQGILLIADWHWIFATLLAAGLTLFFWSLVRLPETLPRARRQRFQYPVILRGYWLTCATRASLGYMLALTFIFGGLFAFITMSQQVFVDIFGLGPWFPLVFASIAIAMSVASYWNSRLVEAIGMRRLSHGATLLFFGTGTLFVLLASLGFRDFWLFTGLMAVLMACFGFIGANFNAMAMEPLGHIAGTASSVIGFVSTLGGAILGYIMGQQFDGTLVPLGMAFAAYGFAALLCILFAEKGRLFEAADRTAV</sequence>
<evidence type="ECO:0000313" key="10">
    <source>
        <dbReference type="EMBL" id="GGB35093.1"/>
    </source>
</evidence>
<keyword evidence="6 8" id="KW-1133">Transmembrane helix</keyword>
<dbReference type="Proteomes" id="UP000605148">
    <property type="component" value="Unassembled WGS sequence"/>
</dbReference>
<feature type="transmembrane region" description="Helical" evidence="8">
    <location>
        <begin position="165"/>
        <end position="187"/>
    </location>
</feature>
<dbReference type="InterPro" id="IPR036259">
    <property type="entry name" value="MFS_trans_sf"/>
</dbReference>
<dbReference type="SUPFAM" id="SSF103473">
    <property type="entry name" value="MFS general substrate transporter"/>
    <property type="match status" value="1"/>
</dbReference>
<dbReference type="PANTHER" id="PTHR23502">
    <property type="entry name" value="MAJOR FACILITATOR SUPERFAMILY"/>
    <property type="match status" value="1"/>
</dbReference>
<keyword evidence="8" id="KW-0997">Cell inner membrane</keyword>
<keyword evidence="11" id="KW-1185">Reference proteome</keyword>
<dbReference type="AlphaFoldDB" id="A0A916WW24"/>
<evidence type="ECO:0000256" key="2">
    <source>
        <dbReference type="ARBA" id="ARBA00006236"/>
    </source>
</evidence>
<feature type="transmembrane region" description="Helical" evidence="8">
    <location>
        <begin position="193"/>
        <end position="215"/>
    </location>
</feature>
<dbReference type="GO" id="GO:1990961">
    <property type="term" value="P:xenobiotic detoxification by transmembrane export across the plasma membrane"/>
    <property type="evidence" value="ECO:0007669"/>
    <property type="project" value="InterPro"/>
</dbReference>
<feature type="transmembrane region" description="Helical" evidence="8">
    <location>
        <begin position="132"/>
        <end position="153"/>
    </location>
</feature>
<evidence type="ECO:0000256" key="3">
    <source>
        <dbReference type="ARBA" id="ARBA00022448"/>
    </source>
</evidence>
<accession>A0A916WW24</accession>
<evidence type="ECO:0000313" key="11">
    <source>
        <dbReference type="Proteomes" id="UP000605148"/>
    </source>
</evidence>
<gene>
    <name evidence="10" type="ORF">GCM10011316_04020</name>
</gene>
<dbReference type="NCBIfam" id="TIGR00710">
    <property type="entry name" value="efflux_Bcr_CflA"/>
    <property type="match status" value="1"/>
</dbReference>
<proteinExistence type="inferred from homology"/>
<evidence type="ECO:0000256" key="4">
    <source>
        <dbReference type="ARBA" id="ARBA00022475"/>
    </source>
</evidence>
<feature type="transmembrane region" description="Helical" evidence="8">
    <location>
        <begin position="106"/>
        <end position="126"/>
    </location>
</feature>
<feature type="transmembrane region" description="Helical" evidence="8">
    <location>
        <begin position="236"/>
        <end position="264"/>
    </location>
</feature>
<comment type="similarity">
    <text evidence="2 8">Belongs to the major facilitator superfamily. Bcr/CmlA family.</text>
</comment>
<reference evidence="10" key="2">
    <citation type="submission" date="2020-09" db="EMBL/GenBank/DDBJ databases">
        <authorList>
            <person name="Sun Q."/>
            <person name="Zhou Y."/>
        </authorList>
    </citation>
    <scope>NUCLEOTIDE SEQUENCE</scope>
    <source>
        <strain evidence="10">CGMCC 1.12426</strain>
    </source>
</reference>
<evidence type="ECO:0000259" key="9">
    <source>
        <dbReference type="PROSITE" id="PS50850"/>
    </source>
</evidence>
<dbReference type="RefSeq" id="WP_308809944.1">
    <property type="nucleotide sequence ID" value="NZ_BMFA01000001.1"/>
</dbReference>